<name>A0A7J8P805_GOSRA</name>
<dbReference type="EMBL" id="JABEZZ010000005">
    <property type="protein sequence ID" value="MBA0585395.1"/>
    <property type="molecule type" value="Genomic_DNA"/>
</dbReference>
<evidence type="ECO:0000259" key="1">
    <source>
        <dbReference type="Pfam" id="PF13456"/>
    </source>
</evidence>
<dbReference type="AlphaFoldDB" id="A0A7J8P805"/>
<dbReference type="PANTHER" id="PTHR47074">
    <property type="entry name" value="BNAC02G40300D PROTEIN"/>
    <property type="match status" value="1"/>
</dbReference>
<accession>A0A7J8P805</accession>
<proteinExistence type="predicted"/>
<dbReference type="Pfam" id="PF13456">
    <property type="entry name" value="RVT_3"/>
    <property type="match status" value="1"/>
</dbReference>
<dbReference type="InterPro" id="IPR002156">
    <property type="entry name" value="RNaseH_domain"/>
</dbReference>
<sequence>MGGSEVRWQPPVGPSVKVNFDASFQSHSRPSYSGIIVRMKWGASIQMHSNVPNAFVVEALAFVRVVCFKTDLGFMHVIIEGDSLAVVKKGNRVARHLAAMGVARSVQGGGKQVRRILFRFWDASPLALAYCKTFPIHESLAGFSLISVSCSEGSSVFVAFFMFC</sequence>
<reference evidence="2 3" key="1">
    <citation type="journal article" date="2019" name="Genome Biol. Evol.">
        <title>Insights into the evolution of the New World diploid cottons (Gossypium, subgenus Houzingenia) based on genome sequencing.</title>
        <authorList>
            <person name="Grover C.E."/>
            <person name="Arick M.A. 2nd"/>
            <person name="Thrash A."/>
            <person name="Conover J.L."/>
            <person name="Sanders W.S."/>
            <person name="Peterson D.G."/>
            <person name="Frelichowski J.E."/>
            <person name="Scheffler J.A."/>
            <person name="Scheffler B.E."/>
            <person name="Wendel J.F."/>
        </authorList>
    </citation>
    <scope>NUCLEOTIDE SEQUENCE [LARGE SCALE GENOMIC DNA]</scope>
    <source>
        <strain evidence="2">8</strain>
        <tissue evidence="2">Leaf</tissue>
    </source>
</reference>
<dbReference type="GO" id="GO:0003676">
    <property type="term" value="F:nucleic acid binding"/>
    <property type="evidence" value="ECO:0007669"/>
    <property type="project" value="InterPro"/>
</dbReference>
<feature type="non-terminal residue" evidence="2">
    <location>
        <position position="164"/>
    </location>
</feature>
<organism evidence="2 3">
    <name type="scientific">Gossypium raimondii</name>
    <name type="common">Peruvian cotton</name>
    <name type="synonym">Gossypium klotzschianum subsp. raimondii</name>
    <dbReference type="NCBI Taxonomy" id="29730"/>
    <lineage>
        <taxon>Eukaryota</taxon>
        <taxon>Viridiplantae</taxon>
        <taxon>Streptophyta</taxon>
        <taxon>Embryophyta</taxon>
        <taxon>Tracheophyta</taxon>
        <taxon>Spermatophyta</taxon>
        <taxon>Magnoliopsida</taxon>
        <taxon>eudicotyledons</taxon>
        <taxon>Gunneridae</taxon>
        <taxon>Pentapetalae</taxon>
        <taxon>rosids</taxon>
        <taxon>malvids</taxon>
        <taxon>Malvales</taxon>
        <taxon>Malvaceae</taxon>
        <taxon>Malvoideae</taxon>
        <taxon>Gossypium</taxon>
    </lineage>
</organism>
<feature type="domain" description="RNase H type-1" evidence="1">
    <location>
        <begin position="19"/>
        <end position="93"/>
    </location>
</feature>
<dbReference type="InterPro" id="IPR052929">
    <property type="entry name" value="RNase_H-like_EbsB-rel"/>
</dbReference>
<evidence type="ECO:0000313" key="2">
    <source>
        <dbReference type="EMBL" id="MBA0585395.1"/>
    </source>
</evidence>
<dbReference type="GO" id="GO:0004523">
    <property type="term" value="F:RNA-DNA hybrid ribonuclease activity"/>
    <property type="evidence" value="ECO:0007669"/>
    <property type="project" value="InterPro"/>
</dbReference>
<comment type="caution">
    <text evidence="2">The sequence shown here is derived from an EMBL/GenBank/DDBJ whole genome shotgun (WGS) entry which is preliminary data.</text>
</comment>
<gene>
    <name evidence="2" type="ORF">Gorai_016175</name>
</gene>
<protein>
    <recommendedName>
        <fullName evidence="1">RNase H type-1 domain-containing protein</fullName>
    </recommendedName>
</protein>
<dbReference type="PANTHER" id="PTHR47074:SF61">
    <property type="entry name" value="RNASE H TYPE-1 DOMAIN-CONTAINING PROTEIN"/>
    <property type="match status" value="1"/>
</dbReference>
<evidence type="ECO:0000313" key="3">
    <source>
        <dbReference type="Proteomes" id="UP000593578"/>
    </source>
</evidence>
<dbReference type="Proteomes" id="UP000593578">
    <property type="component" value="Unassembled WGS sequence"/>
</dbReference>